<keyword evidence="5" id="KW-1185">Reference proteome</keyword>
<keyword evidence="1" id="KW-0812">Transmembrane</keyword>
<proteinExistence type="predicted"/>
<evidence type="ECO:0000313" key="5">
    <source>
        <dbReference type="Proteomes" id="UP000708208"/>
    </source>
</evidence>
<feature type="transmembrane region" description="Helical" evidence="1">
    <location>
        <begin position="467"/>
        <end position="488"/>
    </location>
</feature>
<gene>
    <name evidence="4" type="ORF">AFUS01_LOCUS33032</name>
</gene>
<dbReference type="InterPro" id="IPR007110">
    <property type="entry name" value="Ig-like_dom"/>
</dbReference>
<keyword evidence="1" id="KW-0472">Membrane</keyword>
<evidence type="ECO:0000313" key="4">
    <source>
        <dbReference type="EMBL" id="CAG7822779.1"/>
    </source>
</evidence>
<keyword evidence="2" id="KW-0732">Signal</keyword>
<comment type="caution">
    <text evidence="4">The sequence shown here is derived from an EMBL/GenBank/DDBJ whole genome shotgun (WGS) entry which is preliminary data.</text>
</comment>
<dbReference type="EMBL" id="CAJVCH010527433">
    <property type="protein sequence ID" value="CAG7822779.1"/>
    <property type="molecule type" value="Genomic_DNA"/>
</dbReference>
<sequence>MVPYYIFMTLFVILTESDATLTIPENFTETYPILNLKSYKLFAKNRTVEQNQTHFRLPRVFDELVFECNSTLPAKWNFFNEQVKKIDIKKWRLYNKTPGNDSVGWLFYTTFKVSLNNPHHMLNLSCENDCPTGVPKCKYLNTFLKNTVSAEESPGYFELQYSHGNKYLRRRLQDQNRGVTISARLGHNHGCKYLLNVDMETGAYACMLADGSEKEVLSVFVPCNNPDECNAVFRYNGDNCTTGTTFKPNCTSSICSELRDTSSLFVLACGDNNENSIAKGFYKTLADIQSGGKALRTGIETTTEDPQLYISKKTIRFDSPLITSVVCQAPNWNELNMTNFTMHVSVAESIPPFFIKYEENIPTKVQAKLIFGNVTSTSQKLSCERSGLPPATIEWHFDGIKPEQTNGNGTLVQHYTLMNQSDTESEVVLGPNHPFKEVVCVANNAAGEARLYYRFTQDGGSRVDVPILSGVVVSALFLITVVIVLAFYKIRKTQQGAYLSD</sequence>
<reference evidence="4" key="1">
    <citation type="submission" date="2021-06" db="EMBL/GenBank/DDBJ databases">
        <authorList>
            <person name="Hodson N. C."/>
            <person name="Mongue J. A."/>
            <person name="Jaron S. K."/>
        </authorList>
    </citation>
    <scope>NUCLEOTIDE SEQUENCE</scope>
</reference>
<name>A0A8J2PI99_9HEXA</name>
<protein>
    <recommendedName>
        <fullName evidence="3">Ig-like domain-containing protein</fullName>
    </recommendedName>
</protein>
<dbReference type="Proteomes" id="UP000708208">
    <property type="component" value="Unassembled WGS sequence"/>
</dbReference>
<keyword evidence="1" id="KW-1133">Transmembrane helix</keyword>
<feature type="chain" id="PRO_5035301329" description="Ig-like domain-containing protein" evidence="2">
    <location>
        <begin position="20"/>
        <end position="501"/>
    </location>
</feature>
<dbReference type="PROSITE" id="PS50835">
    <property type="entry name" value="IG_LIKE"/>
    <property type="match status" value="1"/>
</dbReference>
<feature type="domain" description="Ig-like" evidence="3">
    <location>
        <begin position="352"/>
        <end position="456"/>
    </location>
</feature>
<dbReference type="AlphaFoldDB" id="A0A8J2PI99"/>
<feature type="signal peptide" evidence="2">
    <location>
        <begin position="1"/>
        <end position="19"/>
    </location>
</feature>
<evidence type="ECO:0000259" key="3">
    <source>
        <dbReference type="PROSITE" id="PS50835"/>
    </source>
</evidence>
<evidence type="ECO:0000256" key="1">
    <source>
        <dbReference type="SAM" id="Phobius"/>
    </source>
</evidence>
<organism evidence="4 5">
    <name type="scientific">Allacma fusca</name>
    <dbReference type="NCBI Taxonomy" id="39272"/>
    <lineage>
        <taxon>Eukaryota</taxon>
        <taxon>Metazoa</taxon>
        <taxon>Ecdysozoa</taxon>
        <taxon>Arthropoda</taxon>
        <taxon>Hexapoda</taxon>
        <taxon>Collembola</taxon>
        <taxon>Symphypleona</taxon>
        <taxon>Sminthuridae</taxon>
        <taxon>Allacma</taxon>
    </lineage>
</organism>
<accession>A0A8J2PI99</accession>
<evidence type="ECO:0000256" key="2">
    <source>
        <dbReference type="SAM" id="SignalP"/>
    </source>
</evidence>
<feature type="non-terminal residue" evidence="4">
    <location>
        <position position="1"/>
    </location>
</feature>